<evidence type="ECO:0000313" key="1">
    <source>
        <dbReference type="EMBL" id="KAK4789538.1"/>
    </source>
</evidence>
<protein>
    <submittedName>
        <fullName evidence="1">Uncharacterized protein</fullName>
    </submittedName>
</protein>
<sequence length="123" mass="13548">MCVRRDRARGEKASLCRLLTVTESLAMARWYLWAVCPVSRDYAAPPFPLPLVVRLKSALTLPGTEITSPPTLRSFSIRFDSGTNPQPSGFVGLITARHSVFFSCCCQLSSPSALRVLIHSSHL</sequence>
<proteinExistence type="predicted"/>
<comment type="caution">
    <text evidence="1">The sequence shown here is derived from an EMBL/GenBank/DDBJ whole genome shotgun (WGS) entry which is preliminary data.</text>
</comment>
<reference evidence="1 2" key="1">
    <citation type="journal article" date="2023" name="Hortic Res">
        <title>Pangenome of water caltrop reveals structural variations and asymmetric subgenome divergence after allopolyploidization.</title>
        <authorList>
            <person name="Zhang X."/>
            <person name="Chen Y."/>
            <person name="Wang L."/>
            <person name="Yuan Y."/>
            <person name="Fang M."/>
            <person name="Shi L."/>
            <person name="Lu R."/>
            <person name="Comes H.P."/>
            <person name="Ma Y."/>
            <person name="Chen Y."/>
            <person name="Huang G."/>
            <person name="Zhou Y."/>
            <person name="Zheng Z."/>
            <person name="Qiu Y."/>
        </authorList>
    </citation>
    <scope>NUCLEOTIDE SEQUENCE [LARGE SCALE GENOMIC DNA]</scope>
    <source>
        <strain evidence="1">F231</strain>
    </source>
</reference>
<evidence type="ECO:0000313" key="2">
    <source>
        <dbReference type="Proteomes" id="UP001346149"/>
    </source>
</evidence>
<gene>
    <name evidence="1" type="ORF">SAY86_016842</name>
</gene>
<accession>A0AAN7LJP7</accession>
<dbReference type="EMBL" id="JAXQNO010000010">
    <property type="protein sequence ID" value="KAK4789538.1"/>
    <property type="molecule type" value="Genomic_DNA"/>
</dbReference>
<organism evidence="1 2">
    <name type="scientific">Trapa natans</name>
    <name type="common">Water chestnut</name>
    <dbReference type="NCBI Taxonomy" id="22666"/>
    <lineage>
        <taxon>Eukaryota</taxon>
        <taxon>Viridiplantae</taxon>
        <taxon>Streptophyta</taxon>
        <taxon>Embryophyta</taxon>
        <taxon>Tracheophyta</taxon>
        <taxon>Spermatophyta</taxon>
        <taxon>Magnoliopsida</taxon>
        <taxon>eudicotyledons</taxon>
        <taxon>Gunneridae</taxon>
        <taxon>Pentapetalae</taxon>
        <taxon>rosids</taxon>
        <taxon>malvids</taxon>
        <taxon>Myrtales</taxon>
        <taxon>Lythraceae</taxon>
        <taxon>Trapa</taxon>
    </lineage>
</organism>
<name>A0AAN7LJP7_TRANT</name>
<dbReference type="AlphaFoldDB" id="A0AAN7LJP7"/>
<keyword evidence="2" id="KW-1185">Reference proteome</keyword>
<dbReference type="Proteomes" id="UP001346149">
    <property type="component" value="Unassembled WGS sequence"/>
</dbReference>